<dbReference type="GO" id="GO:0016874">
    <property type="term" value="F:ligase activity"/>
    <property type="evidence" value="ECO:0007669"/>
    <property type="project" value="UniProtKB-KW"/>
</dbReference>
<keyword evidence="1" id="KW-0596">Phosphopantetheine</keyword>
<feature type="domain" description="Carrier" evidence="6">
    <location>
        <begin position="1897"/>
        <end position="1974"/>
    </location>
</feature>
<dbReference type="SUPFAM" id="SSF47336">
    <property type="entry name" value="ACP-like"/>
    <property type="match status" value="3"/>
</dbReference>
<dbReference type="EMBL" id="KV750421">
    <property type="protein sequence ID" value="OCL04842.1"/>
    <property type="molecule type" value="Genomic_DNA"/>
</dbReference>
<dbReference type="Gene3D" id="3.30.559.10">
    <property type="entry name" value="Chloramphenicol acetyltransferase-like domain"/>
    <property type="match status" value="3"/>
</dbReference>
<keyword evidence="8" id="KW-1185">Reference proteome</keyword>
<keyword evidence="3" id="KW-0436">Ligase</keyword>
<feature type="region of interest" description="Disordered" evidence="5">
    <location>
        <begin position="6"/>
        <end position="26"/>
    </location>
</feature>
<dbReference type="InterPro" id="IPR036736">
    <property type="entry name" value="ACP-like_sf"/>
</dbReference>
<dbReference type="Proteomes" id="UP000250140">
    <property type="component" value="Unassembled WGS sequence"/>
</dbReference>
<evidence type="ECO:0000313" key="7">
    <source>
        <dbReference type="EMBL" id="OCL04842.1"/>
    </source>
</evidence>
<dbReference type="Gene3D" id="2.30.38.10">
    <property type="entry name" value="Luciferase, Domain 3"/>
    <property type="match status" value="1"/>
</dbReference>
<dbReference type="InterPro" id="IPR001242">
    <property type="entry name" value="Condensation_dom"/>
</dbReference>
<dbReference type="InterPro" id="IPR023213">
    <property type="entry name" value="CAT-like_dom_sf"/>
</dbReference>
<dbReference type="Gene3D" id="3.40.50.12780">
    <property type="entry name" value="N-terminal domain of ligase-like"/>
    <property type="match status" value="2"/>
</dbReference>
<evidence type="ECO:0000313" key="8">
    <source>
        <dbReference type="Proteomes" id="UP000250140"/>
    </source>
</evidence>
<evidence type="ECO:0000256" key="4">
    <source>
        <dbReference type="ARBA" id="ARBA00029454"/>
    </source>
</evidence>
<accession>A0A8E2ETY5</accession>
<feature type="domain" description="Carrier" evidence="6">
    <location>
        <begin position="2986"/>
        <end position="3061"/>
    </location>
</feature>
<dbReference type="OrthoDB" id="3641063at2759"/>
<evidence type="ECO:0000259" key="6">
    <source>
        <dbReference type="PROSITE" id="PS50075"/>
    </source>
</evidence>
<dbReference type="PANTHER" id="PTHR45527">
    <property type="entry name" value="NONRIBOSOMAL PEPTIDE SYNTHETASE"/>
    <property type="match status" value="1"/>
</dbReference>
<dbReference type="PROSITE" id="PS00012">
    <property type="entry name" value="PHOSPHOPANTETHEINE"/>
    <property type="match status" value="2"/>
</dbReference>
<dbReference type="InterPro" id="IPR045851">
    <property type="entry name" value="AMP-bd_C_sf"/>
</dbReference>
<name>A0A8E2ETY5_9PEZI</name>
<dbReference type="PROSITE" id="PS50075">
    <property type="entry name" value="CARRIER"/>
    <property type="match status" value="3"/>
</dbReference>
<dbReference type="InterPro" id="IPR010071">
    <property type="entry name" value="AA_adenyl_dom"/>
</dbReference>
<evidence type="ECO:0000256" key="5">
    <source>
        <dbReference type="SAM" id="MobiDB-lite"/>
    </source>
</evidence>
<protein>
    <submittedName>
        <fullName evidence="7">N-(5-amino-5-carboxypentanoyl)-L-cysteinyl-D-valine synthase</fullName>
    </submittedName>
</protein>
<dbReference type="InterPro" id="IPR025110">
    <property type="entry name" value="AMP-bd_C"/>
</dbReference>
<dbReference type="PANTHER" id="PTHR45527:SF1">
    <property type="entry name" value="FATTY ACID SYNTHASE"/>
    <property type="match status" value="1"/>
</dbReference>
<dbReference type="SMART" id="SM00823">
    <property type="entry name" value="PKS_PP"/>
    <property type="match status" value="3"/>
</dbReference>
<dbReference type="Gene3D" id="3.30.300.30">
    <property type="match status" value="3"/>
</dbReference>
<evidence type="ECO:0000256" key="3">
    <source>
        <dbReference type="ARBA" id="ARBA00022598"/>
    </source>
</evidence>
<organism evidence="7 8">
    <name type="scientific">Glonium stellatum</name>
    <dbReference type="NCBI Taxonomy" id="574774"/>
    <lineage>
        <taxon>Eukaryota</taxon>
        <taxon>Fungi</taxon>
        <taxon>Dikarya</taxon>
        <taxon>Ascomycota</taxon>
        <taxon>Pezizomycotina</taxon>
        <taxon>Dothideomycetes</taxon>
        <taxon>Pleosporomycetidae</taxon>
        <taxon>Gloniales</taxon>
        <taxon>Gloniaceae</taxon>
        <taxon>Glonium</taxon>
    </lineage>
</organism>
<dbReference type="InterPro" id="IPR009081">
    <property type="entry name" value="PP-bd_ACP"/>
</dbReference>
<feature type="domain" description="Carrier" evidence="6">
    <location>
        <begin position="793"/>
        <end position="870"/>
    </location>
</feature>
<dbReference type="Gene3D" id="1.10.1200.10">
    <property type="entry name" value="ACP-like"/>
    <property type="match status" value="3"/>
</dbReference>
<dbReference type="NCBIfam" id="NF003417">
    <property type="entry name" value="PRK04813.1"/>
    <property type="match status" value="3"/>
</dbReference>
<proteinExistence type="inferred from homology"/>
<dbReference type="NCBIfam" id="TIGR01733">
    <property type="entry name" value="AA-adenyl-dom"/>
    <property type="match status" value="3"/>
</dbReference>
<dbReference type="SUPFAM" id="SSF53474">
    <property type="entry name" value="alpha/beta-Hydrolases"/>
    <property type="match status" value="1"/>
</dbReference>
<dbReference type="SUPFAM" id="SSF52777">
    <property type="entry name" value="CoA-dependent acyltransferases"/>
    <property type="match status" value="7"/>
</dbReference>
<dbReference type="Pfam" id="PF13193">
    <property type="entry name" value="AMP-binding_C"/>
    <property type="match status" value="1"/>
</dbReference>
<dbReference type="InterPro" id="IPR042099">
    <property type="entry name" value="ANL_N_sf"/>
</dbReference>
<dbReference type="GO" id="GO:0031177">
    <property type="term" value="F:phosphopantetheine binding"/>
    <property type="evidence" value="ECO:0007669"/>
    <property type="project" value="InterPro"/>
</dbReference>
<dbReference type="SUPFAM" id="SSF56801">
    <property type="entry name" value="Acetyl-CoA synthetase-like"/>
    <property type="match status" value="3"/>
</dbReference>
<dbReference type="Pfam" id="PF00501">
    <property type="entry name" value="AMP-binding"/>
    <property type="match status" value="3"/>
</dbReference>
<dbReference type="Gene3D" id="3.40.50.980">
    <property type="match status" value="2"/>
</dbReference>
<gene>
    <name evidence="7" type="ORF">AOQ84DRAFT_109509</name>
</gene>
<reference evidence="7 8" key="1">
    <citation type="journal article" date="2016" name="Nat. Commun.">
        <title>Ectomycorrhizal ecology is imprinted in the genome of the dominant symbiotic fungus Cenococcum geophilum.</title>
        <authorList>
            <consortium name="DOE Joint Genome Institute"/>
            <person name="Peter M."/>
            <person name="Kohler A."/>
            <person name="Ohm R.A."/>
            <person name="Kuo A."/>
            <person name="Krutzmann J."/>
            <person name="Morin E."/>
            <person name="Arend M."/>
            <person name="Barry K.W."/>
            <person name="Binder M."/>
            <person name="Choi C."/>
            <person name="Clum A."/>
            <person name="Copeland A."/>
            <person name="Grisel N."/>
            <person name="Haridas S."/>
            <person name="Kipfer T."/>
            <person name="LaButti K."/>
            <person name="Lindquist E."/>
            <person name="Lipzen A."/>
            <person name="Maire R."/>
            <person name="Meier B."/>
            <person name="Mihaltcheva S."/>
            <person name="Molinier V."/>
            <person name="Murat C."/>
            <person name="Poggeler S."/>
            <person name="Quandt C.A."/>
            <person name="Sperisen C."/>
            <person name="Tritt A."/>
            <person name="Tisserant E."/>
            <person name="Crous P.W."/>
            <person name="Henrissat B."/>
            <person name="Nehls U."/>
            <person name="Egli S."/>
            <person name="Spatafora J.W."/>
            <person name="Grigoriev I.V."/>
            <person name="Martin F.M."/>
        </authorList>
    </citation>
    <scope>NUCLEOTIDE SEQUENCE [LARGE SCALE GENOMIC DNA]</scope>
    <source>
        <strain evidence="7 8">CBS 207.34</strain>
    </source>
</reference>
<dbReference type="Pfam" id="PF00550">
    <property type="entry name" value="PP-binding"/>
    <property type="match status" value="3"/>
</dbReference>
<dbReference type="InterPro" id="IPR001031">
    <property type="entry name" value="Thioesterase"/>
</dbReference>
<sequence>MTEVAMDLTDGEGIDPPLITPKGGSKANNSTRAPIFAMDFTARCDLSAMAQDSTKYRLSHDNNTYVPGSLQSSATQIDISVYAGLMAECAAHDVSLASIAIFAIHKAFHAYGGGSHTIIACPSSAVDGQSFAITIVCHQESKGLTCFQGILGLHKQYEGPDARTIQESYSPIEAKLVDCVIQLSGPDGKSTLQRPLSFSIQESDNQLKLEFAYNKDVFHDYFPRDVLDVIRVIMRQLSQGLSLEVSELEFLSNPARLCLDVWNQTEGSFPEEKRLNNLVEEAVARDPDKVATIFRGVKRTYGELESDATRLAHFICNTLCVKPEQIIALFLDKSDLMITSVFAVWKSGAAYTPIDPTFPDERIRFILRDTGVKVIVANDRHVVRLNERVIGVPEIKVISIEPLMHHLASEDSSMSWSADKALSSGHLAYITYTSGTTGIPKGVSKVHRSVVNSISDLSVRYNMNQPGMSEVVLLFAAYVFEPFVRQTLMALTNGHVLAIIDDQEKLDPDKLVGFIQEHGVTYLNGTASVISEFQLSGCPSLRRLILVGENLTEQRYRQLRSRFKGRVFNEYGFTESAFVTALKVFEPLSARTDASIGRPLRNVKCYVLNEHLKRMPIGTIGELHIGGLGVAQGYVNRPELTRSKFLQNPYQTAEELQQGANSLIYKTGDLARLLPNSEIEYLGRSDFQIKLRGLRIEPGEIESTMSLYPGIRSCVVQAREYKTGKHLIAYFVSDRIKFPEALLLGYLESKLPRYMVPTRLIQIPQMPVTVNGKVDLRALPHAELGDAEADGEDMQDDVDAELRNAWSDLLGVNLESISLESNFFRLGGHSIACIQLIGRVRKKLAIEMTMDDVFAAKTLGVLSSILRRRRKANIKSEDSGRPPVATPSTLFQLPATESVRLVDAYFPANSLQQGLFYRYLKRSVAVENPYTLQVTYRYSASLQPEIFHKAWSIAQEVFACLRARFVWAEAVLHIVDKKSQLRWRFIDFSHLKDQDQHAMIDRLLKEDRKEAYEFEISGLFRIYLIKLDTSRFNCIFSCHHAILDGWSLPILFESVHDFYLKLLSAETVARNPDSAYSAHFRYLEDHRRDHLRYWSDQVARIEDRCDLGVLVKTFRRPSVRLEVYDEVTEPREKTVMIEPNWSNRDIFSACGITLHSILQFIWHTVLHKYGGGRQTVVGTIVSGRNLPIEGIEDSVGLFINTLPLIIDHDEQEGSTVLEAIYQIQRLVNALNSKSNIVLSEIQDGRLKHRLFDTLFVLENYPSRDKAIVAKHQKSLNFTVQSYAEKLDHPIAIVAREVEDGKLISVSVSYAGELFADSTIDILLDMVDSLFQQVTAAPAQDISRLKYVSSSHMSQLSGWNSCQTEFPSDLTLNEIFEREVCRVPGKVAVIKESTKVTYSQLNYLANAVASRMTSLFEMHPEAIIGVLMDKSVFMMAAFLAIWKAGGAFVPIDPGFPDDRVAYILCDTSTRLVLTDKRNSSRLRILADRCIVQYLKVDDLDVDLNALPRDSVNFLGGTTSANLAYVMYTSGTTGRPKGVMIEHRGVVNLQNALSKLFNLRATDDEVLFTFSNPVFDHFIEVFTDALLNGQTLLLLPDGLRSDPKGLRRYISEHRVTYLSGTPTVVSMYKYHGLKHLRRVDCIGEAFTKATFAKIRETFDGLIINGYGPTEVSITSHKRLYPPGHWREDQSIGSPIANTTTYVLDQVKVLVPIGGVGEMYIGGVGVGRGYLNLPELTAEKFVPNPFQTEKERKRGVNSRLYRTGDLVRWIPEADGEVEYFGRNDFQVKIRGVRIELGEVETVLDSYPGIKQCVVILNDQSAITQPEEPARRVQYLVGFYLSDNLIREEDISKFILSKLPEYMVPRRFIPVESFPVTASGKLDTKLLPAASLTGTHLYPIPARNEVEAMLCVIWSELLGIPVETIGVQDDFFVLGGDSLLSTKLSFRISKAFGQYFTVASIFKHPTINAMSQLLSRRGSNLEAIPRLRDNSAPVPLSPAQERVIFIGEYESGTDAYNIVENFVLLPSTHLKALQESIHSILTRHTALRTILVRTDAGILLQKVLEPELARQRLILLESTVKDRHELNQLLVSDGRHIFNLEHELPIRVRLCTLHQFDEERYLGIVLHHACFDAWSWTILKADLASFYSFHVGISSHANLAQQDVGFLDSVNWQRQAFSGMWKTSLKEFWAQRLDGFQQSQLPTDFTRPQTFRYEGRNICGDLGFPLGAKIRELATSLRVTAYSILLAAFCILVNTYAHQRDIVVGIPVTTRTRSEFEEIIGCFVNMLVFRADVDNQSSAIGFIRKIRDDLVLAQLHQDMPFQEVVRDQRPPSNPTCHPLIQLVFNFESQAEHQSPSSDDTLPADFALREYRLPSSAYTTSKFDLAATVIQKGDNFRFMFNYPISLFQEATVKGFTTTYERILHQLSELAPADGLRLADLRLTDSFLADKSLQEQQNKARRAPAVFETIHDLFRWVVSTSPQDETAVICGTTRLSYQTLDERSDRLATHLHRIAEIKPDDIVALVLDRSELIVVSILAIWKAGAAYLPVDPSYPPERIAYMLADSGASAVIANMDHARLLESTWKGQLLPIMIDDPVTTEILLAGAVEVQRGVANSKSLAYLIYTSGTTGQPKAVLVEHRNLLSFQNSVKNYYFGSTPTRRQGVLQLSNYVFDFSLEQLALSVLSGHRLIIPPQVISFDDETYLYLNNSGLTYLSGTPSFLQHVEFGKLTNLAFVTSAGEQLHADQYRRMREHYQGPIYNAYGTTETTVYNMIQVFHSCDHFVNSLGSPLPNTEIHILSEAMQPLPDNAIGELYLSGDCVTRGYLNRPEELRKNYFTGRSFGNQHNEPCVLYKTGDLVRREIVSGHVEYIGRRDDQVKIRGFRVEIGEVKVALAAVPGVSQSGVFVETAQGKRHGSDRCPLLVGYFVPMDDSVTIDEVFTALNSMLPAHAVPARLVKLSQVPLTPSGKADFRAIRDVPPPEKKDDIPSTSPPMQDVELQIISIWKELLGIEHVAPDDDFFAVGGDSILSLQVVAQIRRDLGLAASVKDIFECKTVRALVRRICHEGPFLPRNSMRTMLTEQGVLSGLLPMLPIQDWFFGKPLASPSHWNQFFTIQTPTLDLNRLEQTLIQLQEHHDALRLRFRQREHNKMEQFYAAESQLIPLQTWDPVSSNQLLQDSQAFRSINAALDIQKGPTFAAAYIPGPANGVSKIVFICHHLVIDSTSWRVITRDLHTLYDGGDIGRKGTSYRQWAEILHNFKFSVAERRFWNTLIASSWSWADELPPPSQEEARPEELTMTVYETTLLLQSATKMFDARVVELLLAALGHALKAVSGKEIYHITFESHGREPLQKGISLDSTVGWFTTMFPFRIKVMESVSKTVGDIKKYFREVPRNGLAFGVLHGYQSSTLPRVSFNYLGRVARQIKSSQEIWALSGEEGSFGLSTSLSDKDHNHSDLDVTAIVADGMLRFMVSNRLSPKVPLVTALQSSLQDLIGPCQNALTLGDEAAEFVPYFEFPSQKSYAPTLFLLPPGEGGAESYFNNLAKHIVSFHVVIFNNYYLHTRGSTRCPSSFETLASFYLNYVRQVQPSGPYSFLGWSFGGILSFEMARQLRAGGQQVANLFLIDPFFNVRKAIVAIGFTGSRDDILDPIHVRYVPEEYKGAALAERVVLFKAMKMVEDLEDQAKERLFRHYLLSKFNNLDTLMREEQIRIVALAGASHFSWVKNGPLISQVAAVVDDREECEVR</sequence>
<dbReference type="FunFam" id="1.10.1200.10:FF:000005">
    <property type="entry name" value="Nonribosomal peptide synthetase 1"/>
    <property type="match status" value="1"/>
</dbReference>
<dbReference type="InterPro" id="IPR029058">
    <property type="entry name" value="AB_hydrolase_fold"/>
</dbReference>
<comment type="similarity">
    <text evidence="4">Belongs to the NRP synthetase family.</text>
</comment>
<keyword evidence="2" id="KW-0597">Phosphoprotein</keyword>
<dbReference type="Gene3D" id="3.30.559.30">
    <property type="entry name" value="Nonribosomal peptide synthetase, condensation domain"/>
    <property type="match status" value="3"/>
</dbReference>
<dbReference type="FunFam" id="3.30.300.30:FF:000015">
    <property type="entry name" value="Nonribosomal peptide synthase SidD"/>
    <property type="match status" value="1"/>
</dbReference>
<evidence type="ECO:0000256" key="2">
    <source>
        <dbReference type="ARBA" id="ARBA00022553"/>
    </source>
</evidence>
<dbReference type="Pfam" id="PF00668">
    <property type="entry name" value="Condensation"/>
    <property type="match status" value="3"/>
</dbReference>
<dbReference type="FunFam" id="3.40.50.980:FF:000001">
    <property type="entry name" value="Non-ribosomal peptide synthetase"/>
    <property type="match status" value="2"/>
</dbReference>
<evidence type="ECO:0000256" key="1">
    <source>
        <dbReference type="ARBA" id="ARBA00022450"/>
    </source>
</evidence>
<dbReference type="GO" id="GO:0044550">
    <property type="term" value="P:secondary metabolite biosynthetic process"/>
    <property type="evidence" value="ECO:0007669"/>
    <property type="project" value="TreeGrafter"/>
</dbReference>
<dbReference type="PROSITE" id="PS00455">
    <property type="entry name" value="AMP_BINDING"/>
    <property type="match status" value="3"/>
</dbReference>
<dbReference type="InterPro" id="IPR000873">
    <property type="entry name" value="AMP-dep_synth/lig_dom"/>
</dbReference>
<dbReference type="Pfam" id="PF00975">
    <property type="entry name" value="Thioesterase"/>
    <property type="match status" value="1"/>
</dbReference>
<dbReference type="GO" id="GO:0005737">
    <property type="term" value="C:cytoplasm"/>
    <property type="evidence" value="ECO:0007669"/>
    <property type="project" value="TreeGrafter"/>
</dbReference>
<dbReference type="Gene3D" id="3.40.50.1820">
    <property type="entry name" value="alpha/beta hydrolase"/>
    <property type="match status" value="1"/>
</dbReference>
<dbReference type="GO" id="GO:0043041">
    <property type="term" value="P:amino acid activation for nonribosomal peptide biosynthetic process"/>
    <property type="evidence" value="ECO:0007669"/>
    <property type="project" value="TreeGrafter"/>
</dbReference>
<dbReference type="InterPro" id="IPR020845">
    <property type="entry name" value="AMP-binding_CS"/>
</dbReference>
<dbReference type="InterPro" id="IPR006162">
    <property type="entry name" value="Ppantetheine_attach_site"/>
</dbReference>
<dbReference type="InterPro" id="IPR020806">
    <property type="entry name" value="PKS_PP-bd"/>
</dbReference>